<dbReference type="PANTHER" id="PTHR33361:SF2">
    <property type="entry name" value="DUF885 DOMAIN-CONTAINING PROTEIN"/>
    <property type="match status" value="1"/>
</dbReference>
<dbReference type="STRING" id="435908.IDSA_01320"/>
<accession>A0A094J017</accession>
<comment type="caution">
    <text evidence="1">The sequence shown here is derived from an EMBL/GenBank/DDBJ whole genome shotgun (WGS) entry which is preliminary data.</text>
</comment>
<organism evidence="1 2">
    <name type="scientific">Pseudidiomarina salinarum</name>
    <dbReference type="NCBI Taxonomy" id="435908"/>
    <lineage>
        <taxon>Bacteria</taxon>
        <taxon>Pseudomonadati</taxon>
        <taxon>Pseudomonadota</taxon>
        <taxon>Gammaproteobacteria</taxon>
        <taxon>Alteromonadales</taxon>
        <taxon>Idiomarinaceae</taxon>
        <taxon>Pseudidiomarina</taxon>
    </lineage>
</organism>
<dbReference type="InterPro" id="IPR010281">
    <property type="entry name" value="DUF885"/>
</dbReference>
<dbReference type="RefSeq" id="WP_034773720.1">
    <property type="nucleotide sequence ID" value="NZ_JPER01000001.1"/>
</dbReference>
<protein>
    <recommendedName>
        <fullName evidence="3">Lipoprotein</fullName>
    </recommendedName>
</protein>
<dbReference type="eggNOG" id="COG4805">
    <property type="taxonomic scope" value="Bacteria"/>
</dbReference>
<dbReference type="AlphaFoldDB" id="A0A094J017"/>
<dbReference type="OrthoDB" id="9769898at2"/>
<sequence length="603" mass="68746">MWKWTKRGLATVVVVGAILIINAIWFKPFSIRVFYDRTMLDTAMNSPQLLTQLRILEGFGFRGHNAELDNLSPAVRAERMDKLRENYETFRSYDREGRTGQDLISYDIFDYFLSTMIEGERWQWHGYPITQLSGVHTNLPSFLSDMHQVSDDTDAEHYVSRLNAVDLQFSQLLEDLEIRTEKGIIPPRFVIDAVISQMETIMEPAPADNMMVTSFAKKLEQTELTAAEQQDFLKQAEVAMEVSVYPAYRRLHTYFVQLAPLATNDAGVWKLPDGEAYYAYMLKQNTTTDLNPDEVHQIGLSEVARIHAEMRAIFDQLGHPADVSIGALLQRMNEDPQFLYPDTDAGREQILADYTAIVDDIYTYIDPAFRSKPEAGLEVVRVPQYAEKNAPGAYYQRPALDGSRPGRFYANLYDIKATPKYGMKTLTVHEGVPGHHYQLALQQEMTGLPIFRSFMPFSVHAEGWALYTEQLMADLGFYENDPHGDLGRLQAELFRAIRLVVDTGIHAKRWTREEAIDYMASQGGMTISDVTSEIERYIVWPGQATSYKIGMLKFVELREKARTELGDAFDLRDFHDVVLTSGGMPLDVLERLIDDYIADKKAG</sequence>
<name>A0A094J017_9GAMM</name>
<evidence type="ECO:0000313" key="1">
    <source>
        <dbReference type="EMBL" id="KFZ31389.1"/>
    </source>
</evidence>
<proteinExistence type="predicted"/>
<evidence type="ECO:0008006" key="3">
    <source>
        <dbReference type="Google" id="ProtNLM"/>
    </source>
</evidence>
<dbReference type="Proteomes" id="UP000054363">
    <property type="component" value="Unassembled WGS sequence"/>
</dbReference>
<dbReference type="EMBL" id="JPER01000001">
    <property type="protein sequence ID" value="KFZ31389.1"/>
    <property type="molecule type" value="Genomic_DNA"/>
</dbReference>
<keyword evidence="2" id="KW-1185">Reference proteome</keyword>
<dbReference type="PANTHER" id="PTHR33361">
    <property type="entry name" value="GLR0591 PROTEIN"/>
    <property type="match status" value="1"/>
</dbReference>
<reference evidence="1 2" key="1">
    <citation type="submission" date="2014-06" db="EMBL/GenBank/DDBJ databases">
        <title>The draft genome sequence of Idiomarina salinarum ISL-52.</title>
        <authorList>
            <person name="Du J."/>
            <person name="Shao Z."/>
        </authorList>
    </citation>
    <scope>NUCLEOTIDE SEQUENCE [LARGE SCALE GENOMIC DNA]</scope>
    <source>
        <strain evidence="1 2">ISL-52</strain>
    </source>
</reference>
<evidence type="ECO:0000313" key="2">
    <source>
        <dbReference type="Proteomes" id="UP000054363"/>
    </source>
</evidence>
<gene>
    <name evidence="1" type="ORF">IDSA_01320</name>
</gene>
<dbReference type="Pfam" id="PF05960">
    <property type="entry name" value="DUF885"/>
    <property type="match status" value="1"/>
</dbReference>